<dbReference type="Proteomes" id="UP001176521">
    <property type="component" value="Unassembled WGS sequence"/>
</dbReference>
<feature type="binding site" evidence="5">
    <location>
        <position position="274"/>
    </location>
    <ligand>
        <name>FAD</name>
        <dbReference type="ChEBI" id="CHEBI:57692"/>
    </ligand>
</feature>
<dbReference type="AlphaFoldDB" id="A0AAN6GC53"/>
<dbReference type="PRINTS" id="PR00757">
    <property type="entry name" value="AMINEOXDASEF"/>
</dbReference>
<dbReference type="InterPro" id="IPR036188">
    <property type="entry name" value="FAD/NAD-bd_sf"/>
</dbReference>
<comment type="similarity">
    <text evidence="2 6">Belongs to the flavin monoamine oxidase family.</text>
</comment>
<keyword evidence="3 6" id="KW-0560">Oxidoreductase</keyword>
<feature type="binding site" evidence="5">
    <location>
        <begin position="60"/>
        <end position="61"/>
    </location>
    <ligand>
        <name>FAD</name>
        <dbReference type="ChEBI" id="CHEBI:57692"/>
    </ligand>
</feature>
<dbReference type="InterPro" id="IPR050703">
    <property type="entry name" value="Flavin_MAO"/>
</dbReference>
<comment type="cofactor">
    <cofactor evidence="1 6">
        <name>FAD</name>
        <dbReference type="ChEBI" id="CHEBI:57692"/>
    </cofactor>
</comment>
<evidence type="ECO:0000256" key="4">
    <source>
        <dbReference type="ARBA" id="ARBA00048448"/>
    </source>
</evidence>
<feature type="signal peptide" evidence="7">
    <location>
        <begin position="1"/>
        <end position="22"/>
    </location>
</feature>
<organism evidence="9 10">
    <name type="scientific">Tilletia horrida</name>
    <dbReference type="NCBI Taxonomy" id="155126"/>
    <lineage>
        <taxon>Eukaryota</taxon>
        <taxon>Fungi</taxon>
        <taxon>Dikarya</taxon>
        <taxon>Basidiomycota</taxon>
        <taxon>Ustilaginomycotina</taxon>
        <taxon>Exobasidiomycetes</taxon>
        <taxon>Tilletiales</taxon>
        <taxon>Tilletiaceae</taxon>
        <taxon>Tilletia</taxon>
    </lineage>
</organism>
<dbReference type="SUPFAM" id="SSF51905">
    <property type="entry name" value="FAD/NAD(P)-binding domain"/>
    <property type="match status" value="1"/>
</dbReference>
<dbReference type="Gene3D" id="3.90.660.10">
    <property type="match status" value="1"/>
</dbReference>
<feature type="chain" id="PRO_5043039236" description="Amine oxidase" evidence="7">
    <location>
        <begin position="23"/>
        <end position="494"/>
    </location>
</feature>
<accession>A0AAN6GC53</accession>
<dbReference type="PANTHER" id="PTHR43563">
    <property type="entry name" value="AMINE OXIDASE"/>
    <property type="match status" value="1"/>
</dbReference>
<dbReference type="PANTHER" id="PTHR43563:SF14">
    <property type="entry name" value="AMINE OXIDASE"/>
    <property type="match status" value="1"/>
</dbReference>
<comment type="catalytic activity">
    <reaction evidence="4">
        <text>a secondary aliphatic amine + O2 + H2O = a primary amine + an aldehyde + H2O2</text>
        <dbReference type="Rhea" id="RHEA:26414"/>
        <dbReference type="ChEBI" id="CHEBI:15377"/>
        <dbReference type="ChEBI" id="CHEBI:15379"/>
        <dbReference type="ChEBI" id="CHEBI:16240"/>
        <dbReference type="ChEBI" id="CHEBI:17478"/>
        <dbReference type="ChEBI" id="CHEBI:58855"/>
        <dbReference type="ChEBI" id="CHEBI:65296"/>
        <dbReference type="EC" id="1.4.3.4"/>
    </reaction>
</comment>
<evidence type="ECO:0000259" key="8">
    <source>
        <dbReference type="Pfam" id="PF01593"/>
    </source>
</evidence>
<name>A0AAN6GC53_9BASI</name>
<dbReference type="SUPFAM" id="SSF54373">
    <property type="entry name" value="FAD-linked reductases, C-terminal domain"/>
    <property type="match status" value="1"/>
</dbReference>
<feature type="binding site" evidence="5">
    <location>
        <position position="467"/>
    </location>
    <ligand>
        <name>FAD</name>
        <dbReference type="ChEBI" id="CHEBI:57692"/>
    </ligand>
</feature>
<evidence type="ECO:0000313" key="10">
    <source>
        <dbReference type="Proteomes" id="UP001176521"/>
    </source>
</evidence>
<dbReference type="EMBL" id="JAPDMQ010000138">
    <property type="protein sequence ID" value="KAK0533350.1"/>
    <property type="molecule type" value="Genomic_DNA"/>
</dbReference>
<dbReference type="InterPro" id="IPR002937">
    <property type="entry name" value="Amino_oxidase"/>
</dbReference>
<evidence type="ECO:0000256" key="7">
    <source>
        <dbReference type="SAM" id="SignalP"/>
    </source>
</evidence>
<gene>
    <name evidence="9" type="ORF">OC842_002982</name>
</gene>
<feature type="binding site" evidence="5">
    <location>
        <position position="384"/>
    </location>
    <ligand>
        <name>substrate</name>
    </ligand>
</feature>
<evidence type="ECO:0000313" key="9">
    <source>
        <dbReference type="EMBL" id="KAK0533350.1"/>
    </source>
</evidence>
<dbReference type="Gene3D" id="1.10.405.10">
    <property type="entry name" value="Guanine Nucleotide Dissociation Inhibitor, domain 1"/>
    <property type="match status" value="1"/>
</dbReference>
<proteinExistence type="inferred from homology"/>
<dbReference type="EC" id="1.4.3.-" evidence="6"/>
<comment type="caution">
    <text evidence="9">The sequence shown here is derived from an EMBL/GenBank/DDBJ whole genome shotgun (WGS) entry which is preliminary data.</text>
</comment>
<dbReference type="Pfam" id="PF01593">
    <property type="entry name" value="Amino_oxidase"/>
    <property type="match status" value="1"/>
</dbReference>
<dbReference type="InterPro" id="IPR001613">
    <property type="entry name" value="Flavin_amine_oxidase"/>
</dbReference>
<reference evidence="9" key="1">
    <citation type="journal article" date="2023" name="PhytoFront">
        <title>Draft Genome Resources of Seven Strains of Tilletia horrida, Causal Agent of Kernel Smut of Rice.</title>
        <authorList>
            <person name="Khanal S."/>
            <person name="Antony Babu S."/>
            <person name="Zhou X.G."/>
        </authorList>
    </citation>
    <scope>NUCLEOTIDE SEQUENCE</scope>
    <source>
        <strain evidence="9">TX3</strain>
    </source>
</reference>
<dbReference type="GO" id="GO:0097621">
    <property type="term" value="F:monoamine oxidase activity"/>
    <property type="evidence" value="ECO:0007669"/>
    <property type="project" value="UniProtKB-EC"/>
</dbReference>
<feature type="binding site" evidence="5">
    <location>
        <position position="228"/>
    </location>
    <ligand>
        <name>substrate</name>
    </ligand>
</feature>
<keyword evidence="7" id="KW-0732">Signal</keyword>
<keyword evidence="6" id="KW-0285">Flavoprotein</keyword>
<protein>
    <recommendedName>
        <fullName evidence="6">Amine oxidase</fullName>
        <ecNumber evidence="6">1.4.3.-</ecNumber>
    </recommendedName>
</protein>
<evidence type="ECO:0000256" key="5">
    <source>
        <dbReference type="PIRSR" id="PIRSR601613-1"/>
    </source>
</evidence>
<keyword evidence="6" id="KW-0274">FAD</keyword>
<feature type="domain" description="Amine oxidase" evidence="8">
    <location>
        <begin position="40"/>
        <end position="491"/>
    </location>
</feature>
<evidence type="ECO:0000256" key="1">
    <source>
        <dbReference type="ARBA" id="ARBA00001974"/>
    </source>
</evidence>
<evidence type="ECO:0000256" key="6">
    <source>
        <dbReference type="RuleBase" id="RU362067"/>
    </source>
</evidence>
<dbReference type="Gene3D" id="3.50.50.60">
    <property type="entry name" value="FAD/NAD(P)-binding domain"/>
    <property type="match status" value="1"/>
</dbReference>
<keyword evidence="10" id="KW-1185">Reference proteome</keyword>
<sequence>MRFSLSTPLFAAALVTLPFCTAAPANSITSYDAVIIGGGLAGLSAAKTLAAANKTYIVLEARNRTGGRVENANVPGGGITEVGAEFIGEYQNYALNLAKELGLELYEAYNKGKNVYYINGKRSLTSAQSLFGQSIPGVDPYSVLQLFDTQSDIDDMAKTINLKQPWKSPKAAAWDKQTFGAWLDGRGLTKAARAVMETATSSIWSVTSYELSLLYAMTYVAGAGDEKHKGNFERLTSVGGEGAQRYRVVGGTELLASKLADRLGHEHILLGAPVKSVVKKGGANEQYYTTTLRNGSAFASRTVIVAMSPPVADLITYDPPLPASRTQLCQRMKMGRIGKVITTYKTPFWRKAGLTGQAVSSTGTTRATFDQSLEDGSFYGIMGFVEADEMRDFDAAPVDELTASVTKDLVNYFGPQAANATSYVVKRWDLEEFSRGGPVAVAGPGILTEVGSALRDPVDGIHFAGTESATYWIGYMTGAIESGDRAAKEVIAKV</sequence>
<evidence type="ECO:0000256" key="3">
    <source>
        <dbReference type="ARBA" id="ARBA00023002"/>
    </source>
</evidence>
<evidence type="ECO:0000256" key="2">
    <source>
        <dbReference type="ARBA" id="ARBA00005995"/>
    </source>
</evidence>